<evidence type="ECO:0000259" key="1">
    <source>
        <dbReference type="SMART" id="SM00986"/>
    </source>
</evidence>
<reference evidence="2 3" key="1">
    <citation type="submission" date="2019-03" db="EMBL/GenBank/DDBJ databases">
        <title>Genomic Encyclopedia of Type Strains, Phase IV (KMG-IV): sequencing the most valuable type-strain genomes for metagenomic binning, comparative biology and taxonomic classification.</title>
        <authorList>
            <person name="Goeker M."/>
        </authorList>
    </citation>
    <scope>NUCLEOTIDE SEQUENCE [LARGE SCALE GENOMIC DNA]</scope>
    <source>
        <strain evidence="2 3">DSM 29487</strain>
    </source>
</reference>
<proteinExistence type="predicted"/>
<feature type="domain" description="Uracil-DNA glycosylase-like" evidence="1">
    <location>
        <begin position="8"/>
        <end position="158"/>
    </location>
</feature>
<dbReference type="Pfam" id="PF03167">
    <property type="entry name" value="UDG"/>
    <property type="match status" value="1"/>
</dbReference>
<dbReference type="NCBIfam" id="TIGR04274">
    <property type="entry name" value="hypoxanDNAglyco"/>
    <property type="match status" value="1"/>
</dbReference>
<organism evidence="2 3">
    <name type="scientific">Longibaculum muris</name>
    <dbReference type="NCBI Taxonomy" id="1796628"/>
    <lineage>
        <taxon>Bacteria</taxon>
        <taxon>Bacillati</taxon>
        <taxon>Bacillota</taxon>
        <taxon>Erysipelotrichia</taxon>
        <taxon>Erysipelotrichales</taxon>
        <taxon>Coprobacillaceae</taxon>
        <taxon>Longibaculum</taxon>
    </lineage>
</organism>
<name>A0A4V2W5T7_9FIRM</name>
<comment type="caution">
    <text evidence="2">The sequence shown here is derived from an EMBL/GenBank/DDBJ whole genome shotgun (WGS) entry which is preliminary data.</text>
</comment>
<dbReference type="Gene3D" id="3.40.470.10">
    <property type="entry name" value="Uracil-DNA glycosylase-like domain"/>
    <property type="match status" value="1"/>
</dbReference>
<protein>
    <submittedName>
        <fullName evidence="2">G/U mismatch-specific uracil-DNA glycosylase</fullName>
    </submittedName>
</protein>
<dbReference type="InterPro" id="IPR036895">
    <property type="entry name" value="Uracil-DNA_glycosylase-like_sf"/>
</dbReference>
<evidence type="ECO:0000313" key="3">
    <source>
        <dbReference type="Proteomes" id="UP000295515"/>
    </source>
</evidence>
<dbReference type="CDD" id="cd10032">
    <property type="entry name" value="UDG-F6_HDG"/>
    <property type="match status" value="1"/>
</dbReference>
<sequence>MSEIHNITPVYNQDSRILILGSFPSVKSRQAQFFYHHPQNRFWRVLENLYQVERLETIEDKKAFLLEHHIALWDVIESCEIKGSSDSSIKDVKINDIQKLINESHIHKIYTNGQKAHQLYQKYCLEITQLEDICLPSTSPANATYSLEKLLLSWQIVLQS</sequence>
<accession>A0A4V2W5T7</accession>
<dbReference type="InterPro" id="IPR026353">
    <property type="entry name" value="Hypoxan-DNA_Glyclase"/>
</dbReference>
<dbReference type="GeneID" id="98914533"/>
<keyword evidence="3" id="KW-1185">Reference proteome</keyword>
<evidence type="ECO:0000313" key="2">
    <source>
        <dbReference type="EMBL" id="TCW01592.1"/>
    </source>
</evidence>
<dbReference type="EMBL" id="SMCQ01000003">
    <property type="protein sequence ID" value="TCW01592.1"/>
    <property type="molecule type" value="Genomic_DNA"/>
</dbReference>
<dbReference type="SMART" id="SM00987">
    <property type="entry name" value="UreE_C"/>
    <property type="match status" value="1"/>
</dbReference>
<dbReference type="AlphaFoldDB" id="A0A4V2W5T7"/>
<dbReference type="RefSeq" id="WP_066448858.1">
    <property type="nucleotide sequence ID" value="NZ_JANKBF010000001.1"/>
</dbReference>
<dbReference type="SMART" id="SM00986">
    <property type="entry name" value="UDG"/>
    <property type="match status" value="1"/>
</dbReference>
<dbReference type="InterPro" id="IPR005122">
    <property type="entry name" value="Uracil-DNA_glycosylase-like"/>
</dbReference>
<gene>
    <name evidence="2" type="ORF">EDD60_10346</name>
</gene>
<dbReference type="SUPFAM" id="SSF52141">
    <property type="entry name" value="Uracil-DNA glycosylase-like"/>
    <property type="match status" value="1"/>
</dbReference>
<dbReference type="Proteomes" id="UP000295515">
    <property type="component" value="Unassembled WGS sequence"/>
</dbReference>